<feature type="region of interest" description="Disordered" evidence="1">
    <location>
        <begin position="303"/>
        <end position="325"/>
    </location>
</feature>
<protein>
    <submittedName>
        <fullName evidence="3">FHA domain-containing protein</fullName>
    </submittedName>
</protein>
<comment type="caution">
    <text evidence="3">The sequence shown here is derived from an EMBL/GenBank/DDBJ whole genome shotgun (WGS) entry which is preliminary data.</text>
</comment>
<accession>A0A2N7VV61</accession>
<dbReference type="Proteomes" id="UP000235347">
    <property type="component" value="Unassembled WGS sequence"/>
</dbReference>
<feature type="domain" description="FHA" evidence="2">
    <location>
        <begin position="41"/>
        <end position="93"/>
    </location>
</feature>
<dbReference type="EMBL" id="PNYB01000017">
    <property type="protein sequence ID" value="PMS21045.1"/>
    <property type="molecule type" value="Genomic_DNA"/>
</dbReference>
<dbReference type="InterPro" id="IPR050923">
    <property type="entry name" value="Cell_Proc_Reg/RNA_Proc"/>
</dbReference>
<proteinExistence type="predicted"/>
<feature type="compositionally biased region" description="Basic and acidic residues" evidence="1">
    <location>
        <begin position="303"/>
        <end position="323"/>
    </location>
</feature>
<sequence length="642" mass="70012">MASDDVPLAETEMPLTGRLDVVLKPVSHAELGDIRIRTNLFAIGRAEPPFAQARAEVVAELSRRHAKIFVERGAAYIADLGSKNGTTINGVEVREKPSLLHEGDEIRFAGVLAYRVGFASCAQSGSPGDAGSIVLTLIPERSDLGLEPIVVTRFPFLVSKADETFARYRDAYPHQVNYVSRRHAHVFVEHDEAFVEDLGSTNGTFVDGVRLEERAVTLHDGARLAFGGNHFVYRVSIERDSAADRTVTKLFPPVAAGEQAGNQAPALPNADAAPLEETDRTTFIAAPHSFLDIFCVDPMREQEDEVNRETVPTRETPSREAQRPRGKVATFCDELGIAIGSGGTSSASDRRRVRHFVVIAVAVLCTFVAAYAFRSNPQRDIDALMAHGNFAAAAQLADGYLAQHPDDAAVKTPGAEALIKAMVPRWLAAIDAHAFDRAQAVAGQMKQLARHNSDAAPLVGEIGWIGELEAYWERRGGADAPIAIYRDEPIIKSLIARWSGDPDRHQRRLDQITSYVPAFGERYADSLSHLRQLESDDSVYVAALERLKNAIAAALDRAHPERLDALPALLDDYASRYPRLAAGLAPVRNDVSRYREILGDVRGGNAQAATDALNSARFFTPPFQAHGRELKELVAATQRSGK</sequence>
<evidence type="ECO:0000313" key="4">
    <source>
        <dbReference type="Proteomes" id="UP000235347"/>
    </source>
</evidence>
<name>A0A2N7VV61_9BURK</name>
<dbReference type="InterPro" id="IPR008984">
    <property type="entry name" value="SMAD_FHA_dom_sf"/>
</dbReference>
<dbReference type="Gene3D" id="2.60.200.20">
    <property type="match status" value="2"/>
</dbReference>
<dbReference type="SUPFAM" id="SSF49879">
    <property type="entry name" value="SMAD/FHA domain"/>
    <property type="match status" value="2"/>
</dbReference>
<dbReference type="PANTHER" id="PTHR23308">
    <property type="entry name" value="NUCLEAR INHIBITOR OF PROTEIN PHOSPHATASE-1"/>
    <property type="match status" value="1"/>
</dbReference>
<organism evidence="3 4">
    <name type="scientific">Trinickia soli</name>
    <dbReference type="NCBI Taxonomy" id="380675"/>
    <lineage>
        <taxon>Bacteria</taxon>
        <taxon>Pseudomonadati</taxon>
        <taxon>Pseudomonadota</taxon>
        <taxon>Betaproteobacteria</taxon>
        <taxon>Burkholderiales</taxon>
        <taxon>Burkholderiaceae</taxon>
        <taxon>Trinickia</taxon>
    </lineage>
</organism>
<dbReference type="PROSITE" id="PS50006">
    <property type="entry name" value="FHA_DOMAIN"/>
    <property type="match status" value="2"/>
</dbReference>
<dbReference type="Pfam" id="PF00498">
    <property type="entry name" value="FHA"/>
    <property type="match status" value="2"/>
</dbReference>
<dbReference type="AlphaFoldDB" id="A0A2N7VV61"/>
<dbReference type="RefSeq" id="WP_102611442.1">
    <property type="nucleotide sequence ID" value="NZ_CADIKD010000005.1"/>
</dbReference>
<reference evidence="3 4" key="1">
    <citation type="submission" date="2018-01" db="EMBL/GenBank/DDBJ databases">
        <title>Whole genome analyses suggest that Burkholderia sensu lato contains two further novel genera in the rhizoxinica-symbiotica group Mycetohabitans gen. nov., and Trinickia gen. nov.: implications for the evolution of diazotrophy and nodulation in the Burkholderiaceae.</title>
        <authorList>
            <person name="Estrada-de los Santos P."/>
            <person name="Palmer M."/>
            <person name="Chavez-Ramirez B."/>
            <person name="Beukes C."/>
            <person name="Steenkamp E.T."/>
            <person name="Hirsch A.M."/>
            <person name="Manyaka P."/>
            <person name="Maluk M."/>
            <person name="Lafos M."/>
            <person name="Crook M."/>
            <person name="Gross E."/>
            <person name="Simon M.F."/>
            <person name="Bueno dos Reis Junior F."/>
            <person name="Poole P.S."/>
            <person name="Venter S.N."/>
            <person name="James E.K."/>
        </authorList>
    </citation>
    <scope>NUCLEOTIDE SEQUENCE [LARGE SCALE GENOMIC DNA]</scope>
    <source>
        <strain evidence="3 4">GP25-8</strain>
    </source>
</reference>
<dbReference type="InterPro" id="IPR000253">
    <property type="entry name" value="FHA_dom"/>
</dbReference>
<evidence type="ECO:0000259" key="2">
    <source>
        <dbReference type="PROSITE" id="PS50006"/>
    </source>
</evidence>
<keyword evidence="4" id="KW-1185">Reference proteome</keyword>
<feature type="domain" description="FHA" evidence="2">
    <location>
        <begin position="156"/>
        <end position="211"/>
    </location>
</feature>
<evidence type="ECO:0000313" key="3">
    <source>
        <dbReference type="EMBL" id="PMS21045.1"/>
    </source>
</evidence>
<evidence type="ECO:0000256" key="1">
    <source>
        <dbReference type="SAM" id="MobiDB-lite"/>
    </source>
</evidence>
<dbReference type="SMART" id="SM00240">
    <property type="entry name" value="FHA"/>
    <property type="match status" value="2"/>
</dbReference>
<gene>
    <name evidence="3" type="ORF">C0Z19_19355</name>
</gene>
<dbReference type="CDD" id="cd00060">
    <property type="entry name" value="FHA"/>
    <property type="match status" value="2"/>
</dbReference>